<dbReference type="GeneID" id="66117628"/>
<evidence type="ECO:0000256" key="5">
    <source>
        <dbReference type="ARBA" id="ARBA00022801"/>
    </source>
</evidence>
<dbReference type="AlphaFoldDB" id="A0A9P8AJB1"/>
<comment type="similarity">
    <text evidence="2">Belongs to the PGA52 family.</text>
</comment>
<organism evidence="11 12">
    <name type="scientific">Scheffersomyces spartinae</name>
    <dbReference type="NCBI Taxonomy" id="45513"/>
    <lineage>
        <taxon>Eukaryota</taxon>
        <taxon>Fungi</taxon>
        <taxon>Dikarya</taxon>
        <taxon>Ascomycota</taxon>
        <taxon>Saccharomycotina</taxon>
        <taxon>Pichiomycetes</taxon>
        <taxon>Debaryomycetaceae</taxon>
        <taxon>Scheffersomyces</taxon>
    </lineage>
</organism>
<feature type="domain" description="Cell wall protein YJL171C/Tos1 C-terminal" evidence="9">
    <location>
        <begin position="100"/>
        <end position="333"/>
    </location>
</feature>
<evidence type="ECO:0000256" key="7">
    <source>
        <dbReference type="ARBA" id="ARBA00023316"/>
    </source>
</evidence>
<keyword evidence="12" id="KW-1185">Reference proteome</keyword>
<comment type="catalytic activity">
    <reaction evidence="1">
        <text>Hydrolysis of (1-&gt;3)-beta-D-glucosidic linkages in (1-&gt;3)-beta-D-glucans.</text>
        <dbReference type="EC" id="3.2.1.39"/>
    </reaction>
</comment>
<evidence type="ECO:0000256" key="1">
    <source>
        <dbReference type="ARBA" id="ARBA00000382"/>
    </source>
</evidence>
<evidence type="ECO:0000256" key="3">
    <source>
        <dbReference type="ARBA" id="ARBA00012780"/>
    </source>
</evidence>
<name>A0A9P8AJB1_9ASCO</name>
<feature type="domain" description="Cell wall protein YJL171C/Tos1 N-terminal" evidence="10">
    <location>
        <begin position="24"/>
        <end position="88"/>
    </location>
</feature>
<keyword evidence="5" id="KW-0378">Hydrolase</keyword>
<dbReference type="OrthoDB" id="118256at2759"/>
<dbReference type="Pfam" id="PF10290">
    <property type="entry name" value="YJL171C_Tos1_N"/>
    <property type="match status" value="1"/>
</dbReference>
<evidence type="ECO:0000313" key="12">
    <source>
        <dbReference type="Proteomes" id="UP000790833"/>
    </source>
</evidence>
<dbReference type="Pfam" id="PF10287">
    <property type="entry name" value="YJL171C_Tos1_C"/>
    <property type="match status" value="1"/>
</dbReference>
<accession>A0A9P8AJB1</accession>
<gene>
    <name evidence="11" type="ORF">KQ657_004254</name>
</gene>
<comment type="caution">
    <text evidence="11">The sequence shown here is derived from an EMBL/GenBank/DDBJ whole genome shotgun (WGS) entry which is preliminary data.</text>
</comment>
<evidence type="ECO:0000256" key="4">
    <source>
        <dbReference type="ARBA" id="ARBA00022729"/>
    </source>
</evidence>
<reference evidence="11" key="1">
    <citation type="submission" date="2021-03" db="EMBL/GenBank/DDBJ databases">
        <authorList>
            <person name="Palmer J.M."/>
        </authorList>
    </citation>
    <scope>NUCLEOTIDE SEQUENCE</scope>
    <source>
        <strain evidence="11">ARV_011</strain>
    </source>
</reference>
<dbReference type="InterPro" id="IPR018805">
    <property type="entry name" value="YJL171C/Tos1_C"/>
</dbReference>
<dbReference type="Proteomes" id="UP000790833">
    <property type="component" value="Unassembled WGS sequence"/>
</dbReference>
<sequence length="388" mass="41651">MRISAVLALAATSFLSASADFVDVIDFTNLGFQGYYYDVKAFKDVTKDSCTCERGDAVSFKGPNAPLNEALSVHFRGPLVLNEFAYYTTDLFTLGLSSSSSWNRLTYYNAEKQVGENITFLTTAGEYSPCLGYALTFAGANGTSAAKKATLLESNNKIYSNEEYAIFSNVSCDSSGPNNDCGVYRSGIPAFQGFAGTVKMFLFDFEMPTEDKLSSDVSNYDMPAIWLLNAKIPRTAQYSNNVNCSCWRSGCGEFDVFEIMNTTEALNLYSTVHDYQGTGDIQNGIAADKFIERDLTGNMKGGVVFDLNGNAAVFVSNSTRFDSTISGSDINSWISKASADGGSVSTALSSATNPLPSSTSKKSGGANVTPSIFTNFVVGVLGLVYGLF</sequence>
<dbReference type="RefSeq" id="XP_043050127.1">
    <property type="nucleotide sequence ID" value="XM_043194930.1"/>
</dbReference>
<evidence type="ECO:0000256" key="2">
    <source>
        <dbReference type="ARBA" id="ARBA00006055"/>
    </source>
</evidence>
<evidence type="ECO:0000256" key="8">
    <source>
        <dbReference type="SAM" id="SignalP"/>
    </source>
</evidence>
<feature type="signal peptide" evidence="8">
    <location>
        <begin position="1"/>
        <end position="19"/>
    </location>
</feature>
<evidence type="ECO:0000259" key="10">
    <source>
        <dbReference type="Pfam" id="PF10290"/>
    </source>
</evidence>
<dbReference type="EC" id="3.2.1.39" evidence="3"/>
<dbReference type="GO" id="GO:0071555">
    <property type="term" value="P:cell wall organization"/>
    <property type="evidence" value="ECO:0007669"/>
    <property type="project" value="UniProtKB-KW"/>
</dbReference>
<dbReference type="PANTHER" id="PTHR31737">
    <property type="entry name" value="PROTEIN TOS1"/>
    <property type="match status" value="1"/>
</dbReference>
<evidence type="ECO:0000259" key="9">
    <source>
        <dbReference type="Pfam" id="PF10287"/>
    </source>
</evidence>
<dbReference type="GO" id="GO:0009277">
    <property type="term" value="C:fungal-type cell wall"/>
    <property type="evidence" value="ECO:0007669"/>
    <property type="project" value="TreeGrafter"/>
</dbReference>
<keyword evidence="4 8" id="KW-0732">Signal</keyword>
<dbReference type="EMBL" id="JAHMUF010000006">
    <property type="protein sequence ID" value="KAG7194580.1"/>
    <property type="molecule type" value="Genomic_DNA"/>
</dbReference>
<evidence type="ECO:0000313" key="11">
    <source>
        <dbReference type="EMBL" id="KAG7194580.1"/>
    </source>
</evidence>
<keyword evidence="7" id="KW-0961">Cell wall biogenesis/degradation</keyword>
<feature type="chain" id="PRO_5040267312" description="glucan endo-1,3-beta-D-glucosidase" evidence="8">
    <location>
        <begin position="20"/>
        <end position="388"/>
    </location>
</feature>
<keyword evidence="6" id="KW-0326">Glycosidase</keyword>
<protein>
    <recommendedName>
        <fullName evidence="3">glucan endo-1,3-beta-D-glucosidase</fullName>
        <ecNumber evidence="3">3.2.1.39</ecNumber>
    </recommendedName>
</protein>
<dbReference type="PANTHER" id="PTHR31737:SF3">
    <property type="entry name" value="CELL WALL PROTEIN YJL171C"/>
    <property type="match status" value="1"/>
</dbReference>
<evidence type="ECO:0000256" key="6">
    <source>
        <dbReference type="ARBA" id="ARBA00023295"/>
    </source>
</evidence>
<proteinExistence type="inferred from homology"/>
<dbReference type="InterPro" id="IPR018807">
    <property type="entry name" value="YJL171C/Tos1_N"/>
</dbReference>
<dbReference type="GO" id="GO:0042973">
    <property type="term" value="F:glucan endo-1,3-beta-D-glucosidase activity"/>
    <property type="evidence" value="ECO:0007669"/>
    <property type="project" value="UniProtKB-EC"/>
</dbReference>